<gene>
    <name evidence="2" type="ORF">PsYK624_005280</name>
</gene>
<organism evidence="2 3">
    <name type="scientific">Phanerochaete sordida</name>
    <dbReference type="NCBI Taxonomy" id="48140"/>
    <lineage>
        <taxon>Eukaryota</taxon>
        <taxon>Fungi</taxon>
        <taxon>Dikarya</taxon>
        <taxon>Basidiomycota</taxon>
        <taxon>Agaricomycotina</taxon>
        <taxon>Agaricomycetes</taxon>
        <taxon>Polyporales</taxon>
        <taxon>Phanerochaetaceae</taxon>
        <taxon>Phanerochaete</taxon>
    </lineage>
</organism>
<dbReference type="Proteomes" id="UP000703269">
    <property type="component" value="Unassembled WGS sequence"/>
</dbReference>
<proteinExistence type="predicted"/>
<feature type="compositionally biased region" description="Low complexity" evidence="1">
    <location>
        <begin position="1"/>
        <end position="19"/>
    </location>
</feature>
<dbReference type="EMBL" id="BPQB01000001">
    <property type="protein sequence ID" value="GJE84452.1"/>
    <property type="molecule type" value="Genomic_DNA"/>
</dbReference>
<evidence type="ECO:0000313" key="2">
    <source>
        <dbReference type="EMBL" id="GJE84452.1"/>
    </source>
</evidence>
<comment type="caution">
    <text evidence="2">The sequence shown here is derived from an EMBL/GenBank/DDBJ whole genome shotgun (WGS) entry which is preliminary data.</text>
</comment>
<feature type="compositionally biased region" description="Basic and acidic residues" evidence="1">
    <location>
        <begin position="179"/>
        <end position="192"/>
    </location>
</feature>
<sequence length="265" mass="30626">MSPTRSSPPSSPAGRPQRSVPHGFLPSPRPKERAISELGIRELRQRHVRNVKRLEESGPSSSTYVQRINAEQAAIERRLVELGVDDIQRKLNDTSLHEEDTMNIDNQPPPEPRPIGAKQRALAKFSASIHQTNPTKPGDVFTFQEAMEIEAAAHRAEMQRKKEHEERQEERRRRMGLPQKEDRALSREEQDARIWAFMNYKPTESDLEDEDDEDDEDEDPSGWFEDDQDDGRKGQDIIEPDFDDYSSIIRIDEGRIPRNNFFEGE</sequence>
<feature type="compositionally biased region" description="Acidic residues" evidence="1">
    <location>
        <begin position="205"/>
        <end position="229"/>
    </location>
</feature>
<keyword evidence="3" id="KW-1185">Reference proteome</keyword>
<reference evidence="2 3" key="1">
    <citation type="submission" date="2021-08" db="EMBL/GenBank/DDBJ databases">
        <title>Draft Genome Sequence of Phanerochaete sordida strain YK-624.</title>
        <authorList>
            <person name="Mori T."/>
            <person name="Dohra H."/>
            <person name="Suzuki T."/>
            <person name="Kawagishi H."/>
            <person name="Hirai H."/>
        </authorList>
    </citation>
    <scope>NUCLEOTIDE SEQUENCE [LARGE SCALE GENOMIC DNA]</scope>
    <source>
        <strain evidence="2 3">YK-624</strain>
    </source>
</reference>
<dbReference type="OrthoDB" id="68090at2759"/>
<feature type="region of interest" description="Disordered" evidence="1">
    <location>
        <begin position="154"/>
        <end position="245"/>
    </location>
</feature>
<protein>
    <submittedName>
        <fullName evidence="2">Uncharacterized protein</fullName>
    </submittedName>
</protein>
<evidence type="ECO:0000256" key="1">
    <source>
        <dbReference type="SAM" id="MobiDB-lite"/>
    </source>
</evidence>
<evidence type="ECO:0000313" key="3">
    <source>
        <dbReference type="Proteomes" id="UP000703269"/>
    </source>
</evidence>
<dbReference type="AlphaFoldDB" id="A0A9P3FXS4"/>
<feature type="compositionally biased region" description="Basic and acidic residues" evidence="1">
    <location>
        <begin position="154"/>
        <end position="172"/>
    </location>
</feature>
<name>A0A9P3FXS4_9APHY</name>
<accession>A0A9P3FXS4</accession>
<feature type="region of interest" description="Disordered" evidence="1">
    <location>
        <begin position="1"/>
        <end position="36"/>
    </location>
</feature>